<keyword evidence="3" id="KW-1185">Reference proteome</keyword>
<dbReference type="InterPro" id="IPR012337">
    <property type="entry name" value="RNaseH-like_sf"/>
</dbReference>
<evidence type="ECO:0000313" key="3">
    <source>
        <dbReference type="Proteomes" id="UP000078348"/>
    </source>
</evidence>
<dbReference type="InterPro" id="IPR052408">
    <property type="entry name" value="Exonuclease_MUT-7-like"/>
</dbReference>
<dbReference type="InterPro" id="IPR036397">
    <property type="entry name" value="RNaseH_sf"/>
</dbReference>
<dbReference type="GO" id="GO:0006139">
    <property type="term" value="P:nucleobase-containing compound metabolic process"/>
    <property type="evidence" value="ECO:0007669"/>
    <property type="project" value="InterPro"/>
</dbReference>
<accession>A0A196S6V1</accession>
<dbReference type="STRING" id="478820.A0A196S6V1"/>
<dbReference type="OrthoDB" id="10261556at2759"/>
<dbReference type="SUPFAM" id="SSF53098">
    <property type="entry name" value="Ribonuclease H-like"/>
    <property type="match status" value="1"/>
</dbReference>
<dbReference type="PANTHER" id="PTHR47765:SF2">
    <property type="entry name" value="EXONUCLEASE MUT-7 HOMOLOG"/>
    <property type="match status" value="1"/>
</dbReference>
<dbReference type="GO" id="GO:0008408">
    <property type="term" value="F:3'-5' exonuclease activity"/>
    <property type="evidence" value="ECO:0007669"/>
    <property type="project" value="InterPro"/>
</dbReference>
<comment type="caution">
    <text evidence="2">The sequence shown here is derived from an EMBL/GenBank/DDBJ whole genome shotgun (WGS) entry which is preliminary data.</text>
</comment>
<dbReference type="Gene3D" id="3.30.420.10">
    <property type="entry name" value="Ribonuclease H-like superfamily/Ribonuclease H"/>
    <property type="match status" value="1"/>
</dbReference>
<reference evidence="2 3" key="1">
    <citation type="submission" date="2016-05" db="EMBL/GenBank/DDBJ databases">
        <title>Nuclear genome of Blastocystis sp. subtype 1 NandII.</title>
        <authorList>
            <person name="Gentekaki E."/>
            <person name="Curtis B."/>
            <person name="Stairs C."/>
            <person name="Eme L."/>
            <person name="Herman E."/>
            <person name="Klimes V."/>
            <person name="Arias M.C."/>
            <person name="Elias M."/>
            <person name="Hilliou F."/>
            <person name="Klute M."/>
            <person name="Malik S.-B."/>
            <person name="Pightling A."/>
            <person name="Rachubinski R."/>
            <person name="Salas D."/>
            <person name="Schlacht A."/>
            <person name="Suga H."/>
            <person name="Archibald J."/>
            <person name="Ball S.G."/>
            <person name="Clark G."/>
            <person name="Dacks J."/>
            <person name="Van Der Giezen M."/>
            <person name="Tsaousis A."/>
            <person name="Roger A."/>
        </authorList>
    </citation>
    <scope>NUCLEOTIDE SEQUENCE [LARGE SCALE GENOMIC DNA]</scope>
    <source>
        <strain evidence="3">ATCC 50177 / NandII</strain>
    </source>
</reference>
<keyword evidence="2" id="KW-0378">Hydrolase</keyword>
<dbReference type="PANTHER" id="PTHR47765">
    <property type="entry name" value="3'-5' EXONUCLEASE DOMAIN-CONTAINING PROTEIN"/>
    <property type="match status" value="1"/>
</dbReference>
<dbReference type="Proteomes" id="UP000078348">
    <property type="component" value="Unassembled WGS sequence"/>
</dbReference>
<sequence length="496" mass="56400">MPPHSNPRLNVPVNCSLQTRGICSNSACNTAVHNGIVMQPKWICSHVNLYVEKMLELSSTQGKNYMKGAVAFLTNHPEAQPIDVHVIYKCFTTFDMPVSCYVTILSFINDGINRFLQFFTGSIEDNLVNDLKELLNAFHMSILSVPNLKNAVFARGCYFVAKNKDYRHRDSYILGYFDELGPSGRYSLLSALEREFGESYPLANRIRLLYDMPRQGRDRATTAKQRARVEELAQKATIRPDTFRLPPAVSIVVVNSLETLVEELPLILQERVLGWDCELFDPISCHVPPATIQISGRERAWVVDGLWLRDKEMQRAATGLFALFTQNARVYHAFMGSCDVGYLKAFRHMKCFAFQNTLDIETMAKGVGMKQTSLSLYSAFFLGAPLDKSRTMSDWNQRPLEAKEVYYAALDAYATRAVAVECMRMVLGEASAIPIKERIKAFENEKGRTMERKRDEKEEDFEKRKENTVRDILRFGILASEADQNKYSTICSGFEL</sequence>
<evidence type="ECO:0000313" key="2">
    <source>
        <dbReference type="EMBL" id="OAO12773.1"/>
    </source>
</evidence>
<proteinExistence type="predicted"/>
<gene>
    <name evidence="2" type="ORF">AV274_5498</name>
</gene>
<keyword evidence="2" id="KW-0269">Exonuclease</keyword>
<dbReference type="Pfam" id="PF01612">
    <property type="entry name" value="DNA_pol_A_exo1"/>
    <property type="match status" value="1"/>
</dbReference>
<feature type="domain" description="3'-5' exonuclease" evidence="1">
    <location>
        <begin position="267"/>
        <end position="418"/>
    </location>
</feature>
<organism evidence="2 3">
    <name type="scientific">Blastocystis sp. subtype 1 (strain ATCC 50177 / NandII)</name>
    <dbReference type="NCBI Taxonomy" id="478820"/>
    <lineage>
        <taxon>Eukaryota</taxon>
        <taxon>Sar</taxon>
        <taxon>Stramenopiles</taxon>
        <taxon>Bigyra</taxon>
        <taxon>Opalozoa</taxon>
        <taxon>Opalinata</taxon>
        <taxon>Blastocystidae</taxon>
        <taxon>Blastocystis</taxon>
    </lineage>
</organism>
<protein>
    <submittedName>
        <fullName evidence="2">3'-5' exonuclease family protein</fullName>
    </submittedName>
</protein>
<evidence type="ECO:0000259" key="1">
    <source>
        <dbReference type="Pfam" id="PF01612"/>
    </source>
</evidence>
<dbReference type="GO" id="GO:0003676">
    <property type="term" value="F:nucleic acid binding"/>
    <property type="evidence" value="ECO:0007669"/>
    <property type="project" value="InterPro"/>
</dbReference>
<dbReference type="EMBL" id="LXWW01000511">
    <property type="protein sequence ID" value="OAO12773.1"/>
    <property type="molecule type" value="Genomic_DNA"/>
</dbReference>
<dbReference type="InterPro" id="IPR002562">
    <property type="entry name" value="3'-5'_exonuclease_dom"/>
</dbReference>
<dbReference type="AlphaFoldDB" id="A0A196S6V1"/>
<name>A0A196S6V1_BLAHN</name>
<keyword evidence="2" id="KW-0540">Nuclease</keyword>